<reference evidence="3 4" key="1">
    <citation type="submission" date="2018-04" db="EMBL/GenBank/DDBJ databases">
        <title>Genomic Encyclopedia of Type Strains, Phase III (KMG-III): the genomes of soil and plant-associated and newly described type strains.</title>
        <authorList>
            <person name="Whitman W."/>
        </authorList>
    </citation>
    <scope>NUCLEOTIDE SEQUENCE [LARGE SCALE GENOMIC DNA]</scope>
    <source>
        <strain evidence="3 4">MA101b</strain>
    </source>
</reference>
<dbReference type="Proteomes" id="UP000244189">
    <property type="component" value="Unassembled WGS sequence"/>
</dbReference>
<keyword evidence="4" id="KW-1185">Reference proteome</keyword>
<dbReference type="EMBL" id="QAOG01000001">
    <property type="protein sequence ID" value="PTQ62357.1"/>
    <property type="molecule type" value="Genomic_DNA"/>
</dbReference>
<evidence type="ECO:0000256" key="1">
    <source>
        <dbReference type="SAM" id="Phobius"/>
    </source>
</evidence>
<name>A0A2T5GSQ6_9SPHN</name>
<keyword evidence="2" id="KW-0732">Signal</keyword>
<proteinExistence type="predicted"/>
<feature type="transmembrane region" description="Helical" evidence="1">
    <location>
        <begin position="54"/>
        <end position="75"/>
    </location>
</feature>
<evidence type="ECO:0000256" key="2">
    <source>
        <dbReference type="SAM" id="SignalP"/>
    </source>
</evidence>
<comment type="caution">
    <text evidence="3">The sequence shown here is derived from an EMBL/GenBank/DDBJ whole genome shotgun (WGS) entry which is preliminary data.</text>
</comment>
<dbReference type="AlphaFoldDB" id="A0A2T5GSQ6"/>
<keyword evidence="1" id="KW-1133">Transmembrane helix</keyword>
<organism evidence="3 4">
    <name type="scientific">Sphingomonas aurantiaca</name>
    <dbReference type="NCBI Taxonomy" id="185949"/>
    <lineage>
        <taxon>Bacteria</taxon>
        <taxon>Pseudomonadati</taxon>
        <taxon>Pseudomonadota</taxon>
        <taxon>Alphaproteobacteria</taxon>
        <taxon>Sphingomonadales</taxon>
        <taxon>Sphingomonadaceae</taxon>
        <taxon>Sphingomonas</taxon>
    </lineage>
</organism>
<evidence type="ECO:0000313" key="3">
    <source>
        <dbReference type="EMBL" id="PTQ62357.1"/>
    </source>
</evidence>
<keyword evidence="1" id="KW-0472">Membrane</keyword>
<gene>
    <name evidence="3" type="ORF">C8J26_0636</name>
</gene>
<evidence type="ECO:0000313" key="4">
    <source>
        <dbReference type="Proteomes" id="UP000244189"/>
    </source>
</evidence>
<protein>
    <submittedName>
        <fullName evidence="3">Uncharacterized protein</fullName>
    </submittedName>
</protein>
<keyword evidence="1" id="KW-0812">Transmembrane</keyword>
<feature type="signal peptide" evidence="2">
    <location>
        <begin position="1"/>
        <end position="24"/>
    </location>
</feature>
<dbReference type="RefSeq" id="WP_056412332.1">
    <property type="nucleotide sequence ID" value="NZ_JAPZPS010000003.1"/>
</dbReference>
<feature type="chain" id="PRO_5015741366" evidence="2">
    <location>
        <begin position="25"/>
        <end position="85"/>
    </location>
</feature>
<sequence>MKLKALTGSALAVAMMTTSVAASAAPVANAASSLSLSNARVGSATTGESKLAGGGGIFAILIAAGVAAIGIVAIVKDDNNDSDSN</sequence>
<accession>A0A2T5GSQ6</accession>